<feature type="domain" description="YdbS-like PH" evidence="2">
    <location>
        <begin position="466"/>
        <end position="537"/>
    </location>
</feature>
<sequence>MSGTLVGLLADGIDPGGGAAIALIIVGITAAGAALVAALAFLGTWWSWRHLYYQITPDEFALYSGIFNKKQVHVPYQRIQSVDQRATLLQRVLGVCTVQIETAGGSSNKAVVVPYVTRDRAEWLRRELFSRKQQLAAGQKAPSSERAVVAATEADGTGNVLDVGVELWDEVGSVFGGQGVETGRVSYEYGLTNKELVLTALSNNTAFVVVLVGLVTGAAQLVGEVLPMFFGSNDAALDFVIDQSLRLFGGNAAVAIAVALISFALVMWGLSVLSTCLTYGGFKARRRDSRIEVERGLLQHQFSGVDVDRVQSVVVRQSLIRRIMGYCELSLGKVDSVTGDGEKQANVSDKGLVIHPFVKMSRVPEILSGLVPEFADVPTAPIPVAAVALRRAILRRAVWLGGGFWCAVVGCVLAAFAPQIAWALADVPSDVDEVLFVLTIVTAGLIALGLVLFVLEVVSAVLWARESSFAVNRSFMQVTNGGLARESVTFPRKKIQFAFTKTNPFQRLARTATIVAVTAAGVGGTKVSLVDAGREEAALWLEWAMPGGQDCDLAGFGSVKVNKGSSQ</sequence>
<dbReference type="AlphaFoldDB" id="A0A7C9JQW2"/>
<dbReference type="InterPro" id="IPR014529">
    <property type="entry name" value="UCP026631"/>
</dbReference>
<name>A0A7C9JQW2_9BACT</name>
<feature type="transmembrane region" description="Helical" evidence="1">
    <location>
        <begin position="250"/>
        <end position="280"/>
    </location>
</feature>
<gene>
    <name evidence="3" type="ORF">D1639_06985</name>
</gene>
<feature type="transmembrane region" description="Helical" evidence="1">
    <location>
        <begin position="20"/>
        <end position="42"/>
    </location>
</feature>
<dbReference type="PANTHER" id="PTHR34473:SF2">
    <property type="entry name" value="UPF0699 TRANSMEMBRANE PROTEIN YDBT"/>
    <property type="match status" value="1"/>
</dbReference>
<dbReference type="PANTHER" id="PTHR34473">
    <property type="entry name" value="UPF0699 TRANSMEMBRANE PROTEIN YDBS"/>
    <property type="match status" value="1"/>
</dbReference>
<keyword evidence="1" id="KW-0472">Membrane</keyword>
<keyword evidence="1" id="KW-1133">Transmembrane helix</keyword>
<feature type="transmembrane region" description="Helical" evidence="1">
    <location>
        <begin position="434"/>
        <end position="464"/>
    </location>
</feature>
<evidence type="ECO:0000313" key="3">
    <source>
        <dbReference type="EMBL" id="NBI34775.1"/>
    </source>
</evidence>
<protein>
    <recommendedName>
        <fullName evidence="2">YdbS-like PH domain-containing protein</fullName>
    </recommendedName>
</protein>
<comment type="caution">
    <text evidence="3">The sequence shown here is derived from an EMBL/GenBank/DDBJ whole genome shotgun (WGS) entry which is preliminary data.</text>
</comment>
<feature type="domain" description="YdbS-like PH" evidence="2">
    <location>
        <begin position="282"/>
        <end position="331"/>
    </location>
</feature>
<dbReference type="Pfam" id="PF03703">
    <property type="entry name" value="bPH_2"/>
    <property type="match status" value="3"/>
</dbReference>
<dbReference type="InterPro" id="IPR005182">
    <property type="entry name" value="YdbS-like_PH"/>
</dbReference>
<organism evidence="3">
    <name type="scientific">Muribaculaceae bacterium Z82</name>
    <dbReference type="NCBI Taxonomy" id="2304548"/>
    <lineage>
        <taxon>Bacteria</taxon>
        <taxon>Pseudomonadati</taxon>
        <taxon>Bacteroidota</taxon>
        <taxon>Bacteroidia</taxon>
        <taxon>Bacteroidales</taxon>
        <taxon>Muribaculaceae</taxon>
    </lineage>
</organism>
<keyword evidence="1" id="KW-0812">Transmembrane</keyword>
<dbReference type="EMBL" id="QWKH01000046">
    <property type="protein sequence ID" value="NBI34775.1"/>
    <property type="molecule type" value="Genomic_DNA"/>
</dbReference>
<reference evidence="3" key="1">
    <citation type="submission" date="2018-08" db="EMBL/GenBank/DDBJ databases">
        <title>Murine metabolic-syndrome-specific gut microbial biobank.</title>
        <authorList>
            <person name="Liu C."/>
        </authorList>
    </citation>
    <scope>NUCLEOTIDE SEQUENCE [LARGE SCALE GENOMIC DNA]</scope>
    <source>
        <strain evidence="3">Z82</strain>
    </source>
</reference>
<evidence type="ECO:0000259" key="2">
    <source>
        <dbReference type="Pfam" id="PF03703"/>
    </source>
</evidence>
<dbReference type="PIRSF" id="PIRSF026631">
    <property type="entry name" value="UCP026631"/>
    <property type="match status" value="1"/>
</dbReference>
<accession>A0A7C9JQW2</accession>
<feature type="domain" description="YdbS-like PH" evidence="2">
    <location>
        <begin position="48"/>
        <end position="127"/>
    </location>
</feature>
<evidence type="ECO:0000256" key="1">
    <source>
        <dbReference type="SAM" id="Phobius"/>
    </source>
</evidence>
<feature type="transmembrane region" description="Helical" evidence="1">
    <location>
        <begin position="206"/>
        <end position="230"/>
    </location>
</feature>
<feature type="transmembrane region" description="Helical" evidence="1">
    <location>
        <begin position="398"/>
        <end position="422"/>
    </location>
</feature>
<proteinExistence type="predicted"/>